<dbReference type="eggNOG" id="COG1922">
    <property type="taxonomic scope" value="Bacteria"/>
</dbReference>
<dbReference type="STRING" id="525904.Tter_1171"/>
<reference evidence="4" key="1">
    <citation type="journal article" date="2010" name="Stand. Genomic Sci.">
        <title>Complete genome sequence of 'Thermobaculum terrenum' type strain (YNP1).</title>
        <authorList>
            <person name="Kiss H."/>
            <person name="Cleland D."/>
            <person name="Lapidus A."/>
            <person name="Lucas S."/>
            <person name="Glavina Del Rio T."/>
            <person name="Nolan M."/>
            <person name="Tice H."/>
            <person name="Han C."/>
            <person name="Goodwin L."/>
            <person name="Pitluck S."/>
            <person name="Liolios K."/>
            <person name="Ivanova N."/>
            <person name="Mavromatis K."/>
            <person name="Ovchinnikova G."/>
            <person name="Pati A."/>
            <person name="Chen A."/>
            <person name="Palaniappan K."/>
            <person name="Land M."/>
            <person name="Hauser L."/>
            <person name="Chang Y."/>
            <person name="Jeffries C."/>
            <person name="Lu M."/>
            <person name="Brettin T."/>
            <person name="Detter J."/>
            <person name="Goker M."/>
            <person name="Tindall B."/>
            <person name="Beck B."/>
            <person name="McDermott T."/>
            <person name="Woyke T."/>
            <person name="Bristow J."/>
            <person name="Eisen J."/>
            <person name="Markowitz V."/>
            <person name="Hugenholtz P."/>
            <person name="Kyrpides N."/>
            <person name="Klenk H."/>
            <person name="Cheng J."/>
        </authorList>
    </citation>
    <scope>NUCLEOTIDE SEQUENCE [LARGE SCALE GENOMIC DNA]</scope>
    <source>
        <strain evidence="4">ATCC BAA-798 / YNP1</strain>
    </source>
</reference>
<gene>
    <name evidence="3" type="ordered locus">Tter_1171</name>
</gene>
<keyword evidence="2 3" id="KW-0808">Transferase</keyword>
<evidence type="ECO:0000313" key="3">
    <source>
        <dbReference type="EMBL" id="ACZ42079.1"/>
    </source>
</evidence>
<dbReference type="Proteomes" id="UP000000323">
    <property type="component" value="Chromosome 1"/>
</dbReference>
<dbReference type="PANTHER" id="PTHR34136">
    <property type="match status" value="1"/>
</dbReference>
<protein>
    <submittedName>
        <fullName evidence="3">Glycosyl transferase, WecB/TagA/CpsF family</fullName>
    </submittedName>
</protein>
<accession>D1CBB4</accession>
<dbReference type="HOGENOM" id="CLU_063203_2_1_0"/>
<organism evidence="3 4">
    <name type="scientific">Thermobaculum terrenum (strain ATCC BAA-798 / CCMEE 7001 / YNP1)</name>
    <dbReference type="NCBI Taxonomy" id="525904"/>
    <lineage>
        <taxon>Bacteria</taxon>
        <taxon>Bacillati</taxon>
        <taxon>Chloroflexota</taxon>
        <taxon>Chloroflexia</taxon>
        <taxon>Candidatus Thermobaculales</taxon>
        <taxon>Candidatus Thermobaculaceae</taxon>
        <taxon>Thermobaculum</taxon>
    </lineage>
</organism>
<keyword evidence="1" id="KW-0328">Glycosyltransferase</keyword>
<name>D1CBB4_THET1</name>
<evidence type="ECO:0000256" key="2">
    <source>
        <dbReference type="ARBA" id="ARBA00022679"/>
    </source>
</evidence>
<dbReference type="RefSeq" id="WP_012875114.1">
    <property type="nucleotide sequence ID" value="NC_013525.1"/>
</dbReference>
<dbReference type="Pfam" id="PF03808">
    <property type="entry name" value="Glyco_tran_WecG"/>
    <property type="match status" value="1"/>
</dbReference>
<dbReference type="EMBL" id="CP001825">
    <property type="protein sequence ID" value="ACZ42079.1"/>
    <property type="molecule type" value="Genomic_DNA"/>
</dbReference>
<dbReference type="KEGG" id="ttr:Tter_1171"/>
<evidence type="ECO:0000313" key="4">
    <source>
        <dbReference type="Proteomes" id="UP000000323"/>
    </source>
</evidence>
<dbReference type="CDD" id="cd06533">
    <property type="entry name" value="Glyco_transf_WecG_TagA"/>
    <property type="match status" value="1"/>
</dbReference>
<dbReference type="NCBIfam" id="TIGR00696">
    <property type="entry name" value="wecG_tagA_cpsF"/>
    <property type="match status" value="1"/>
</dbReference>
<dbReference type="AlphaFoldDB" id="D1CBB4"/>
<dbReference type="InterPro" id="IPR004629">
    <property type="entry name" value="WecG_TagA_CpsF"/>
</dbReference>
<evidence type="ECO:0000256" key="1">
    <source>
        <dbReference type="ARBA" id="ARBA00022676"/>
    </source>
</evidence>
<sequence>MRNLPTYKGRLNILGVGISSIDMKGALSRIDTWIRLRDRQYVCVTGVHGVMESQINPRLKKIHNHAGLVTPDGMPLVWLNKLAGNKWVTRVYGPDLMLAVFSQGIERGYKHFLYGGGPGVAEKLAKSLQEKFPGAQIVGCYTPPFGPLSEDEDQKIVETINSANPDIVWVGLSTPKQEMWMYDHRDKLDAPVLIGVGAAFDFHAGLKAQAPEWMRQAGLEWLFRLVTEPRRLWKRYLRNNPLFIWSISLQILGLRKYPCEW</sequence>
<dbReference type="CAZy" id="GT26">
    <property type="family name" value="Glycosyltransferase Family 26"/>
</dbReference>
<keyword evidence="4" id="KW-1185">Reference proteome</keyword>
<dbReference type="PANTHER" id="PTHR34136:SF1">
    <property type="entry name" value="UDP-N-ACETYL-D-MANNOSAMINURONIC ACID TRANSFERASE"/>
    <property type="match status" value="1"/>
</dbReference>
<dbReference type="GO" id="GO:0016758">
    <property type="term" value="F:hexosyltransferase activity"/>
    <property type="evidence" value="ECO:0007669"/>
    <property type="project" value="TreeGrafter"/>
</dbReference>
<proteinExistence type="predicted"/>